<dbReference type="PROSITE" id="PS01011">
    <property type="entry name" value="FOLYLPOLYGLU_SYNT_1"/>
    <property type="match status" value="1"/>
</dbReference>
<evidence type="ECO:0000256" key="1">
    <source>
        <dbReference type="ARBA" id="ARBA00008276"/>
    </source>
</evidence>
<keyword evidence="7" id="KW-1185">Reference proteome</keyword>
<dbReference type="Gene3D" id="3.40.1190.10">
    <property type="entry name" value="Mur-like, catalytic domain"/>
    <property type="match status" value="1"/>
</dbReference>
<dbReference type="NCBIfam" id="TIGR01499">
    <property type="entry name" value="folC"/>
    <property type="match status" value="1"/>
</dbReference>
<dbReference type="OrthoDB" id="5212574at2759"/>
<gene>
    <name evidence="6" type="ORF">GPECTOR_45g110</name>
</gene>
<protein>
    <submittedName>
        <fullName evidence="6">Uncharacterized protein</fullName>
    </submittedName>
</protein>
<dbReference type="EMBL" id="LSYV01000046">
    <property type="protein sequence ID" value="KXZ46240.1"/>
    <property type="molecule type" value="Genomic_DNA"/>
</dbReference>
<keyword evidence="3" id="KW-0547">Nucleotide-binding</keyword>
<evidence type="ECO:0000313" key="6">
    <source>
        <dbReference type="EMBL" id="KXZ46240.1"/>
    </source>
</evidence>
<dbReference type="PANTHER" id="PTHR11136">
    <property type="entry name" value="FOLYLPOLYGLUTAMATE SYNTHASE-RELATED"/>
    <property type="match status" value="1"/>
</dbReference>
<dbReference type="InterPro" id="IPR036565">
    <property type="entry name" value="Mur-like_cat_sf"/>
</dbReference>
<proteinExistence type="inferred from homology"/>
<evidence type="ECO:0000256" key="5">
    <source>
        <dbReference type="SAM" id="MobiDB-lite"/>
    </source>
</evidence>
<comment type="caution">
    <text evidence="6">The sequence shown here is derived from an EMBL/GenBank/DDBJ whole genome shotgun (WGS) entry which is preliminary data.</text>
</comment>
<sequence length="621" mass="62703">MTDEEWSKVLTDVGQMAATKRGATTAGGRQDAFEFMPIHMERAGLTRERVESLNVIHVAGTKGKGSTCAMVESILRACGYRTGLFTSPHLVDVRERIRLDGRMIPRAEFAASFRRVRERLASAVAAEGEGGVGMPAFFPFMTLMALDAFLARPTCLVPHVVVLEVGIGGRLDATNGVVTRGSLAAAAVTSLGFDHMEILGDTLPAIAREKAGIMKAGRPVFAAPQPQDAMQALEEVAGRVGAQLTVPPPLERYGLADLGSSPHSRAHTQPSSSSAPQPGAAGGQAPRPDGLPPLVGLGGEHMRVNASLAVALASEWEAQYAAAMAARGDSGGGGGGDLAAADVAAAAGRPVIPDEEAAARGGRLTLYLDGAHSPESMATCAAWFGDQLAAAQAAEAQAEAAEAAGSRTPGAGPRRHAAVLLFNCMPPRDPGLLLPALADALAAARLLPAGSRRDGAAQGGGAAAASGGNAAVAELAAAIFTPVLSGSTTLLPVAATSASAAAGGSAGQQPVQPAPPGHAPAAAAPGPSLSWQERMCGIWSGLVRPAPTHGRAEEHATPPSDDDSGALPGLPAASVAPSLPAALEAVRAAAAADPRVAVHVLVTGSLYLVGDTLRLLNKPPL</sequence>
<keyword evidence="4" id="KW-0067">ATP-binding</keyword>
<evidence type="ECO:0000256" key="3">
    <source>
        <dbReference type="ARBA" id="ARBA00022741"/>
    </source>
</evidence>
<organism evidence="6 7">
    <name type="scientific">Gonium pectorale</name>
    <name type="common">Green alga</name>
    <dbReference type="NCBI Taxonomy" id="33097"/>
    <lineage>
        <taxon>Eukaryota</taxon>
        <taxon>Viridiplantae</taxon>
        <taxon>Chlorophyta</taxon>
        <taxon>core chlorophytes</taxon>
        <taxon>Chlorophyceae</taxon>
        <taxon>CS clade</taxon>
        <taxon>Chlamydomonadales</taxon>
        <taxon>Volvocaceae</taxon>
        <taxon>Gonium</taxon>
    </lineage>
</organism>
<evidence type="ECO:0000256" key="4">
    <source>
        <dbReference type="ARBA" id="ARBA00022840"/>
    </source>
</evidence>
<dbReference type="InterPro" id="IPR001645">
    <property type="entry name" value="Folylpolyglutamate_synth"/>
</dbReference>
<evidence type="ECO:0000256" key="2">
    <source>
        <dbReference type="ARBA" id="ARBA00022598"/>
    </source>
</evidence>
<dbReference type="UniPathway" id="UPA00850"/>
<reference evidence="7" key="1">
    <citation type="journal article" date="2016" name="Nat. Commun.">
        <title>The Gonium pectorale genome demonstrates co-option of cell cycle regulation during the evolution of multicellularity.</title>
        <authorList>
            <person name="Hanschen E.R."/>
            <person name="Marriage T.N."/>
            <person name="Ferris P.J."/>
            <person name="Hamaji T."/>
            <person name="Toyoda A."/>
            <person name="Fujiyama A."/>
            <person name="Neme R."/>
            <person name="Noguchi H."/>
            <person name="Minakuchi Y."/>
            <person name="Suzuki M."/>
            <person name="Kawai-Toyooka H."/>
            <person name="Smith D.R."/>
            <person name="Sparks H."/>
            <person name="Anderson J."/>
            <person name="Bakaric R."/>
            <person name="Luria V."/>
            <person name="Karger A."/>
            <person name="Kirschner M.W."/>
            <person name="Durand P.M."/>
            <person name="Michod R.E."/>
            <person name="Nozaki H."/>
            <person name="Olson B.J."/>
        </authorList>
    </citation>
    <scope>NUCLEOTIDE SEQUENCE [LARGE SCALE GENOMIC DNA]</scope>
    <source>
        <strain evidence="7">NIES-2863</strain>
    </source>
</reference>
<dbReference type="Proteomes" id="UP000075714">
    <property type="component" value="Unassembled WGS sequence"/>
</dbReference>
<name>A0A150GA65_GONPE</name>
<dbReference type="SUPFAM" id="SSF53623">
    <property type="entry name" value="MurD-like peptide ligases, catalytic domain"/>
    <property type="match status" value="1"/>
</dbReference>
<feature type="compositionally biased region" description="Low complexity" evidence="5">
    <location>
        <begin position="269"/>
        <end position="295"/>
    </location>
</feature>
<accession>A0A150GA65</accession>
<feature type="region of interest" description="Disordered" evidence="5">
    <location>
        <begin position="503"/>
        <end position="527"/>
    </location>
</feature>
<dbReference type="GO" id="GO:0005524">
    <property type="term" value="F:ATP binding"/>
    <property type="evidence" value="ECO:0007669"/>
    <property type="project" value="UniProtKB-KW"/>
</dbReference>
<dbReference type="PANTHER" id="PTHR11136:SF5">
    <property type="entry name" value="FOLYLPOLYGLUTAMATE SYNTHASE, MITOCHONDRIAL"/>
    <property type="match status" value="1"/>
</dbReference>
<feature type="region of interest" description="Disordered" evidence="5">
    <location>
        <begin position="251"/>
        <end position="297"/>
    </location>
</feature>
<dbReference type="STRING" id="33097.A0A150GA65"/>
<feature type="region of interest" description="Disordered" evidence="5">
    <location>
        <begin position="546"/>
        <end position="571"/>
    </location>
</feature>
<dbReference type="GO" id="GO:0005829">
    <property type="term" value="C:cytosol"/>
    <property type="evidence" value="ECO:0007669"/>
    <property type="project" value="TreeGrafter"/>
</dbReference>
<keyword evidence="2" id="KW-0436">Ligase</keyword>
<dbReference type="GO" id="GO:0005739">
    <property type="term" value="C:mitochondrion"/>
    <property type="evidence" value="ECO:0007669"/>
    <property type="project" value="TreeGrafter"/>
</dbReference>
<comment type="similarity">
    <text evidence="1">Belongs to the folylpolyglutamate synthase family.</text>
</comment>
<evidence type="ECO:0000313" key="7">
    <source>
        <dbReference type="Proteomes" id="UP000075714"/>
    </source>
</evidence>
<dbReference type="InterPro" id="IPR018109">
    <property type="entry name" value="Folylpolyglutamate_synth_CS"/>
</dbReference>
<dbReference type="AlphaFoldDB" id="A0A150GA65"/>
<dbReference type="GO" id="GO:0004326">
    <property type="term" value="F:tetrahydrofolylpolyglutamate synthase activity"/>
    <property type="evidence" value="ECO:0007669"/>
    <property type="project" value="InterPro"/>
</dbReference>